<dbReference type="Proteomes" id="UP000002038">
    <property type="component" value="Unassembled WGS sequence"/>
</dbReference>
<proteinExistence type="predicted"/>
<sequence length="144" mass="16398">MWYRISDKRARSSKEARATNEPACRDETDCQSSTSISLFLGVPWSEYRSFMGEEQAESKMVTHEHRIQSLVTIRERKLLPEDRPDCQEEVNQSGEAHFLVHEDMDASHVSLEDIEDSPSEPRNGFDIAALCKQAGSSYFSQAPE</sequence>
<dbReference type="KEGG" id="bgh:BDBG_06413"/>
<organism evidence="2 3">
    <name type="scientific">Blastomyces gilchristii (strain SLH14081)</name>
    <name type="common">Blastomyces dermatitidis</name>
    <dbReference type="NCBI Taxonomy" id="559298"/>
    <lineage>
        <taxon>Eukaryota</taxon>
        <taxon>Fungi</taxon>
        <taxon>Dikarya</taxon>
        <taxon>Ascomycota</taxon>
        <taxon>Pezizomycotina</taxon>
        <taxon>Eurotiomycetes</taxon>
        <taxon>Eurotiomycetidae</taxon>
        <taxon>Onygenales</taxon>
        <taxon>Ajellomycetaceae</taxon>
        <taxon>Blastomyces</taxon>
    </lineage>
</organism>
<dbReference type="OrthoDB" id="4062651at2759"/>
<dbReference type="AlphaFoldDB" id="A0A179US40"/>
<feature type="region of interest" description="Disordered" evidence="1">
    <location>
        <begin position="1"/>
        <end position="28"/>
    </location>
</feature>
<protein>
    <submittedName>
        <fullName evidence="2">Uncharacterized protein</fullName>
    </submittedName>
</protein>
<evidence type="ECO:0000313" key="3">
    <source>
        <dbReference type="Proteomes" id="UP000002038"/>
    </source>
</evidence>
<dbReference type="RefSeq" id="XP_002623565.1">
    <property type="nucleotide sequence ID" value="XM_002623519.1"/>
</dbReference>
<evidence type="ECO:0000256" key="1">
    <source>
        <dbReference type="SAM" id="MobiDB-lite"/>
    </source>
</evidence>
<dbReference type="EMBL" id="GG657460">
    <property type="protein sequence ID" value="OAT10593.1"/>
    <property type="molecule type" value="Genomic_DNA"/>
</dbReference>
<dbReference type="GeneID" id="8509205"/>
<keyword evidence="3" id="KW-1185">Reference proteome</keyword>
<gene>
    <name evidence="2" type="ORF">BDBG_06413</name>
</gene>
<feature type="region of interest" description="Disordered" evidence="1">
    <location>
        <begin position="96"/>
        <end position="126"/>
    </location>
</feature>
<accession>A0A179US40</accession>
<dbReference type="VEuPathDB" id="FungiDB:BDBG_06413"/>
<name>A0A179US40_BLAGS</name>
<reference evidence="3" key="1">
    <citation type="journal article" date="2015" name="PLoS Genet.">
        <title>The dynamic genome and transcriptome of the human fungal pathogen Blastomyces and close relative Emmonsia.</title>
        <authorList>
            <person name="Munoz J.F."/>
            <person name="Gauthier G.M."/>
            <person name="Desjardins C.A."/>
            <person name="Gallo J.E."/>
            <person name="Holder J."/>
            <person name="Sullivan T.D."/>
            <person name="Marty A.J."/>
            <person name="Carmen J.C."/>
            <person name="Chen Z."/>
            <person name="Ding L."/>
            <person name="Gujja S."/>
            <person name="Magrini V."/>
            <person name="Misas E."/>
            <person name="Mitreva M."/>
            <person name="Priest M."/>
            <person name="Saif S."/>
            <person name="Whiston E.A."/>
            <person name="Young S."/>
            <person name="Zeng Q."/>
            <person name="Goldman W.E."/>
            <person name="Mardis E.R."/>
            <person name="Taylor J.W."/>
            <person name="McEwen J.G."/>
            <person name="Clay O.K."/>
            <person name="Klein B.S."/>
            <person name="Cuomo C.A."/>
        </authorList>
    </citation>
    <scope>NUCLEOTIDE SEQUENCE [LARGE SCALE GENOMIC DNA]</scope>
    <source>
        <strain evidence="3">SLH14081</strain>
    </source>
</reference>
<evidence type="ECO:0000313" key="2">
    <source>
        <dbReference type="EMBL" id="OAT10593.1"/>
    </source>
</evidence>